<keyword evidence="2" id="KW-1185">Reference proteome</keyword>
<evidence type="ECO:0008006" key="3">
    <source>
        <dbReference type="Google" id="ProtNLM"/>
    </source>
</evidence>
<dbReference type="InterPro" id="IPR025358">
    <property type="entry name" value="DUF4262"/>
</dbReference>
<reference evidence="2" key="1">
    <citation type="journal article" date="2019" name="Int. J. Syst. Evol. Microbiol.">
        <title>The Global Catalogue of Microorganisms (GCM) 10K type strain sequencing project: providing services to taxonomists for standard genome sequencing and annotation.</title>
        <authorList>
            <consortium name="The Broad Institute Genomics Platform"/>
            <consortium name="The Broad Institute Genome Sequencing Center for Infectious Disease"/>
            <person name="Wu L."/>
            <person name="Ma J."/>
        </authorList>
    </citation>
    <scope>NUCLEOTIDE SEQUENCE [LARGE SCALE GENOMIC DNA]</scope>
    <source>
        <strain evidence="2">CGMCC 1.15394</strain>
    </source>
</reference>
<organism evidence="1 2">
    <name type="scientific">Pseudoalteromonas gelatinilytica</name>
    <dbReference type="NCBI Taxonomy" id="1703256"/>
    <lineage>
        <taxon>Bacteria</taxon>
        <taxon>Pseudomonadati</taxon>
        <taxon>Pseudomonadota</taxon>
        <taxon>Gammaproteobacteria</taxon>
        <taxon>Alteromonadales</taxon>
        <taxon>Pseudoalteromonadaceae</taxon>
        <taxon>Pseudoalteromonas</taxon>
    </lineage>
</organism>
<protein>
    <recommendedName>
        <fullName evidence="3">DUF4262 domain-containing protein</fullName>
    </recommendedName>
</protein>
<sequence>MNEQDQIALDNIEHFGCHVLKVMEGEDAPEFTYSIGINKKQKKPDLIILGLDNSLAHSMINNYKDRLLKGEVFEVGKFYSDFLEGFDVTFIDVDSSHYKEYLGYGLWLHNGSNFKMLQMVWPTTKGLWPWDEGTSDYYQWAQPLLNKTGIIEKVCL</sequence>
<evidence type="ECO:0000313" key="2">
    <source>
        <dbReference type="Proteomes" id="UP000638462"/>
    </source>
</evidence>
<comment type="caution">
    <text evidence="1">The sequence shown here is derived from an EMBL/GenBank/DDBJ whole genome shotgun (WGS) entry which is preliminary data.</text>
</comment>
<proteinExistence type="predicted"/>
<dbReference type="Pfam" id="PF14081">
    <property type="entry name" value="DUF4262"/>
    <property type="match status" value="1"/>
</dbReference>
<evidence type="ECO:0000313" key="1">
    <source>
        <dbReference type="EMBL" id="GGF02030.1"/>
    </source>
</evidence>
<dbReference type="RefSeq" id="WP_188729818.1">
    <property type="nucleotide sequence ID" value="NZ_BMIT01000011.1"/>
</dbReference>
<dbReference type="EMBL" id="BMIT01000011">
    <property type="protein sequence ID" value="GGF02030.1"/>
    <property type="molecule type" value="Genomic_DNA"/>
</dbReference>
<accession>A0ABQ1TS15</accession>
<name>A0ABQ1TS15_9GAMM</name>
<dbReference type="Proteomes" id="UP000638462">
    <property type="component" value="Unassembled WGS sequence"/>
</dbReference>
<gene>
    <name evidence="1" type="ORF">GCM10008027_28620</name>
</gene>